<evidence type="ECO:0000313" key="6">
    <source>
        <dbReference type="Proteomes" id="UP001228643"/>
    </source>
</evidence>
<evidence type="ECO:0000313" key="5">
    <source>
        <dbReference type="EMBL" id="MDI5950829.1"/>
    </source>
</evidence>
<sequence length="1559" mass="162935">MKKKLHIYLTLIFLLTLSSTAFASHYRSGSITWREVSPRVVEFTVTTSWRSGAADVVYLDYGAAVTNEQETSNQIVSDVNGVATRVQKIVVTYPDLGPYTVSWSSCCRINGLSGGGSSGSMVLSTIVDLTGGNKNSPVCSLPATVNLPIGLTAATFQVPANDLDGDVLSYRLATVAELNGNQPAGFSIDATTGLATVNTSLSNYIAGQLYMAGIIVSDGKTSVFVDFLIAITQPSTPPEFLYGPTPVNASVIIVSPGQNVNFQVSAQDLDVGGSVSSLYATGIPGGASFTTASGNPAISTFNWTPTSSDFGSYVLNFVAQDNVGVQVFSSVTIQVSLKPRFDVPPTPAAGVHNVYSPGQIISFPVQVSDPDPADVVRIVDVKGKDMMGQEIPLYSTATFSTLPSPAANPTNGVFNWATQGSDWGHKHIYFWAEDSFGDRTRHEVNVLINTNPFFISTPPTAIVKVAEAYSYDVMANDADITYGDILDLHAIGMPTWLTFTDNGDGSAKLTGTPTLADVGTFTFKIEAHDINHHDNIGGIPFQVIPITVSANTPPTISIISNQSTCPNTAVSNLAFTISDAETVAGSLTLSATSSNQTLLPGANIVFGGSGANRTVSLTPALGENGTSSVVVTVDDGQGGTAISTFIFTVEDNIAPIFTSVPQINVNTDLNTCGAVVEYQTPANITFSESFVQNQSSASCGAWNTFQSQLLSTLSYKKLTIKGSLGLTGVSVTDPAKVLQIANALRTETSVSITDGGRTWLVSEGCGSGVELSASGNFCACETNEYVVRPCIGNSNWGGAGTATCNADSQTITVVFELNGNGGVSATDNCDNNPTIVQTAGLPSGSVFPVGTTTNTFKATDASGNSSSSSFDVVVTDNQIPVITSNGDKNVTTDLNVCGASVVVLATAGDNCTVGLPTGVRSDGLALDAVYPVGTTTITWNVSDANSNDAVEVTQTIVVTDNQLPVITSNGNKNVTTDLNVCGATVVVSATAADNCTVDAPTGVRSDALALDAVYPVGTTTITWNVSDANSNTAVEVVQTIIVTDNQIPVITSNGDKNVNTDLNVCSATVVVTATAVDNCTVGLPTGVRSDGLVLDALYPVGTTTIAWNATDANNNNAVAVTQTIVVTDIQKPVAITKNITVQLNAAGNATILAADVNNGSTDACGIATLVLDKTSFSCANFGVNTVILTVTDNNGNVATQTAIVTVEDKVAPVVITKNKTIQLNAVGTASIVVADVNNGSTDNCGISLVELDKMAFTCANVGANTVTLKVTDNNGNVATQTAVITVEDKIAPVVFTKNITVQLDASSNILIAAADVNNGSTDNCGISLLELDKALFSCANVGDNIVTLKVTDNSGNVATKTAIVTVVNTRPNIIRKHFDDVIFFDNSSKAFIAYSWYKNGVLVSGQTAQYFKDNGILNGSYYAIAKKTDGTFVTTCPLTFSVSIVDEYLKIAPNPVKSNASYQILTNVDSAKLQNARITVFTILGVLVNDKIVDGITTDMIAPNTEGIYVVRMTLTNGKYFTKNLLVKIRNQIIKSRKSSFNSDEDGLFKCNKTNKYEI</sequence>
<feature type="domain" description="HYR" evidence="4">
    <location>
        <begin position="780"/>
        <end position="876"/>
    </location>
</feature>
<dbReference type="Proteomes" id="UP001228643">
    <property type="component" value="Unassembled WGS sequence"/>
</dbReference>
<feature type="signal peptide" evidence="2">
    <location>
        <begin position="1"/>
        <end position="23"/>
    </location>
</feature>
<gene>
    <name evidence="5" type="ORF">QLS97_14315</name>
</gene>
<dbReference type="PANTHER" id="PTHR24273:SF32">
    <property type="entry name" value="HYALIN"/>
    <property type="match status" value="1"/>
</dbReference>
<dbReference type="PANTHER" id="PTHR24273">
    <property type="entry name" value="FI04643P-RELATED"/>
    <property type="match status" value="1"/>
</dbReference>
<dbReference type="InterPro" id="IPR002126">
    <property type="entry name" value="Cadherin-like_dom"/>
</dbReference>
<keyword evidence="6" id="KW-1185">Reference proteome</keyword>
<dbReference type="GO" id="GO:0016020">
    <property type="term" value="C:membrane"/>
    <property type="evidence" value="ECO:0007669"/>
    <property type="project" value="InterPro"/>
</dbReference>
<dbReference type="GO" id="GO:0007156">
    <property type="term" value="P:homophilic cell adhesion via plasma membrane adhesion molecules"/>
    <property type="evidence" value="ECO:0007669"/>
    <property type="project" value="InterPro"/>
</dbReference>
<dbReference type="PROSITE" id="PS50268">
    <property type="entry name" value="CADHERIN_2"/>
    <property type="match status" value="1"/>
</dbReference>
<dbReference type="InterPro" id="IPR013783">
    <property type="entry name" value="Ig-like_fold"/>
</dbReference>
<feature type="chain" id="PRO_5043409146" evidence="2">
    <location>
        <begin position="24"/>
        <end position="1559"/>
    </location>
</feature>
<dbReference type="Gene3D" id="2.60.40.10">
    <property type="entry name" value="Immunoglobulins"/>
    <property type="match status" value="4"/>
</dbReference>
<dbReference type="EMBL" id="JASCRY010000004">
    <property type="protein sequence ID" value="MDI5950829.1"/>
    <property type="molecule type" value="Genomic_DNA"/>
</dbReference>
<dbReference type="Pfam" id="PF05345">
    <property type="entry name" value="He_PIG"/>
    <property type="match status" value="2"/>
</dbReference>
<feature type="domain" description="Cadherin" evidence="3">
    <location>
        <begin position="146"/>
        <end position="240"/>
    </location>
</feature>
<evidence type="ECO:0000259" key="3">
    <source>
        <dbReference type="PROSITE" id="PS50268"/>
    </source>
</evidence>
<dbReference type="GO" id="GO:0005509">
    <property type="term" value="F:calcium ion binding"/>
    <property type="evidence" value="ECO:0007669"/>
    <property type="project" value="InterPro"/>
</dbReference>
<dbReference type="Pfam" id="PF02494">
    <property type="entry name" value="HYR"/>
    <property type="match status" value="1"/>
</dbReference>
<proteinExistence type="predicted"/>
<protein>
    <submittedName>
        <fullName evidence="5">HYR domain-containing protein</fullName>
    </submittedName>
</protein>
<evidence type="ECO:0000256" key="1">
    <source>
        <dbReference type="ARBA" id="ARBA00022737"/>
    </source>
</evidence>
<dbReference type="PROSITE" id="PS50825">
    <property type="entry name" value="HYR"/>
    <property type="match status" value="1"/>
</dbReference>
<dbReference type="SUPFAM" id="SSF49313">
    <property type="entry name" value="Cadherin-like"/>
    <property type="match status" value="2"/>
</dbReference>
<keyword evidence="1" id="KW-0677">Repeat</keyword>
<accession>A0AAW6TQR5</accession>
<organism evidence="5 6">
    <name type="scientific">Flavobacterium yafengii</name>
    <dbReference type="NCBI Taxonomy" id="3041253"/>
    <lineage>
        <taxon>Bacteria</taxon>
        <taxon>Pseudomonadati</taxon>
        <taxon>Bacteroidota</taxon>
        <taxon>Flavobacteriia</taxon>
        <taxon>Flavobacteriales</taxon>
        <taxon>Flavobacteriaceae</taxon>
        <taxon>Flavobacterium</taxon>
    </lineage>
</organism>
<evidence type="ECO:0000259" key="4">
    <source>
        <dbReference type="PROSITE" id="PS50825"/>
    </source>
</evidence>
<evidence type="ECO:0000256" key="2">
    <source>
        <dbReference type="SAM" id="SignalP"/>
    </source>
</evidence>
<dbReference type="InterPro" id="IPR015919">
    <property type="entry name" value="Cadherin-like_sf"/>
</dbReference>
<dbReference type="InterPro" id="IPR003410">
    <property type="entry name" value="HYR_dom"/>
</dbReference>
<dbReference type="RefSeq" id="WP_282717583.1">
    <property type="nucleotide sequence ID" value="NZ_JASCRY010000004.1"/>
</dbReference>
<keyword evidence="2" id="KW-0732">Signal</keyword>
<name>A0AAW6TQR5_9FLAO</name>
<reference evidence="5 6" key="1">
    <citation type="submission" date="2023-04" db="EMBL/GenBank/DDBJ databases">
        <title>Two novel species of Flavobacterium.</title>
        <authorList>
            <person name="Liu Q."/>
            <person name="Xin Y.-H."/>
        </authorList>
    </citation>
    <scope>NUCLEOTIDE SEQUENCE [LARGE SCALE GENOMIC DNA]</scope>
    <source>
        <strain evidence="5 6">LB2P87</strain>
    </source>
</reference>
<comment type="caution">
    <text evidence="5">The sequence shown here is derived from an EMBL/GenBank/DDBJ whole genome shotgun (WGS) entry which is preliminary data.</text>
</comment>